<name>A0AAD7TR33_9APHY</name>
<reference evidence="3" key="1">
    <citation type="submission" date="2022-11" db="EMBL/GenBank/DDBJ databases">
        <title>Genome Sequence of Cubamyces cubensis.</title>
        <authorList>
            <person name="Buettner E."/>
        </authorList>
    </citation>
    <scope>NUCLEOTIDE SEQUENCE</scope>
    <source>
        <strain evidence="3">MPL-01</strain>
    </source>
</reference>
<feature type="signal peptide" evidence="2">
    <location>
        <begin position="1"/>
        <end position="24"/>
    </location>
</feature>
<dbReference type="Proteomes" id="UP001215151">
    <property type="component" value="Unassembled WGS sequence"/>
</dbReference>
<evidence type="ECO:0000313" key="3">
    <source>
        <dbReference type="EMBL" id="KAJ8474495.1"/>
    </source>
</evidence>
<evidence type="ECO:0000256" key="1">
    <source>
        <dbReference type="SAM" id="MobiDB-lite"/>
    </source>
</evidence>
<dbReference type="EMBL" id="JAPEVG010000186">
    <property type="protein sequence ID" value="KAJ8474495.1"/>
    <property type="molecule type" value="Genomic_DNA"/>
</dbReference>
<feature type="region of interest" description="Disordered" evidence="1">
    <location>
        <begin position="64"/>
        <end position="104"/>
    </location>
</feature>
<gene>
    <name evidence="3" type="ORF">ONZ51_g7168</name>
</gene>
<dbReference type="AlphaFoldDB" id="A0AAD7TR33"/>
<proteinExistence type="predicted"/>
<comment type="caution">
    <text evidence="3">The sequence shown here is derived from an EMBL/GenBank/DDBJ whole genome shotgun (WGS) entry which is preliminary data.</text>
</comment>
<accession>A0AAD7TR33</accession>
<feature type="chain" id="PRO_5041957505" evidence="2">
    <location>
        <begin position="25"/>
        <end position="212"/>
    </location>
</feature>
<protein>
    <submittedName>
        <fullName evidence="3">Uncharacterized protein</fullName>
    </submittedName>
</protein>
<sequence>MPSRTTFLLFLAATLSFAPAPGWGFYMPPAFDIDAVPGYEQGGNSSATGSQTSTAATFDMRNQTETTHAGPESTSVATQTTPTLPTAASEDTKSESDKSFGPILPRDVWSPPIIKPDANAVWTAGAKVEVVWDTSTRPQQVTNYEGLLVLGFLEDGDETNEHLDFDHPLAEGFNLTQGQIHVRVPYVDSANDYIVVLFGDSGNRSPRFTIVN</sequence>
<keyword evidence="2" id="KW-0732">Signal</keyword>
<evidence type="ECO:0000313" key="4">
    <source>
        <dbReference type="Proteomes" id="UP001215151"/>
    </source>
</evidence>
<organism evidence="3 4">
    <name type="scientific">Trametes cubensis</name>
    <dbReference type="NCBI Taxonomy" id="1111947"/>
    <lineage>
        <taxon>Eukaryota</taxon>
        <taxon>Fungi</taxon>
        <taxon>Dikarya</taxon>
        <taxon>Basidiomycota</taxon>
        <taxon>Agaricomycotina</taxon>
        <taxon>Agaricomycetes</taxon>
        <taxon>Polyporales</taxon>
        <taxon>Polyporaceae</taxon>
        <taxon>Trametes</taxon>
    </lineage>
</organism>
<evidence type="ECO:0000256" key="2">
    <source>
        <dbReference type="SAM" id="SignalP"/>
    </source>
</evidence>
<keyword evidence="4" id="KW-1185">Reference proteome</keyword>
<feature type="compositionally biased region" description="Low complexity" evidence="1">
    <location>
        <begin position="73"/>
        <end position="89"/>
    </location>
</feature>